<dbReference type="Gene3D" id="3.50.50.60">
    <property type="entry name" value="FAD/NAD(P)-binding domain"/>
    <property type="match status" value="1"/>
</dbReference>
<gene>
    <name evidence="1" type="ORF">Ctob_009979</name>
</gene>
<dbReference type="EMBL" id="JWZX01001307">
    <property type="protein sequence ID" value="KOO34172.1"/>
    <property type="molecule type" value="Genomic_DNA"/>
</dbReference>
<reference evidence="2" key="1">
    <citation type="journal article" date="2015" name="PLoS Genet.">
        <title>Genome Sequence and Transcriptome Analyses of Chrysochromulina tobin: Metabolic Tools for Enhanced Algal Fitness in the Prominent Order Prymnesiales (Haptophyceae).</title>
        <authorList>
            <person name="Hovde B.T."/>
            <person name="Deodato C.R."/>
            <person name="Hunsperger H.M."/>
            <person name="Ryken S.A."/>
            <person name="Yost W."/>
            <person name="Jha R.K."/>
            <person name="Patterson J."/>
            <person name="Monnat R.J. Jr."/>
            <person name="Barlow S.B."/>
            <person name="Starkenburg S.R."/>
            <person name="Cattolico R.A."/>
        </authorList>
    </citation>
    <scope>NUCLEOTIDE SEQUENCE</scope>
    <source>
        <strain evidence="2">CCMP291</strain>
    </source>
</reference>
<sequence length="151" mass="16573">MASDDHCSATSSRFRPEGLGINRGFLGALDCAHMVQHYAAVRRERPGDVEECLARREELFGLTKLLSGHNRKAELRDHLEGAGSDAEKGYGYTIQPHTRYLRWSSKAGLSAVAVPVPGRVWDRRPHSEPAADESAKANPQQVSALSALFGY</sequence>
<protein>
    <submittedName>
        <fullName evidence="1">Uncharacterized protein</fullName>
    </submittedName>
</protein>
<organism evidence="1 2">
    <name type="scientific">Chrysochromulina tobinii</name>
    <dbReference type="NCBI Taxonomy" id="1460289"/>
    <lineage>
        <taxon>Eukaryota</taxon>
        <taxon>Haptista</taxon>
        <taxon>Haptophyta</taxon>
        <taxon>Prymnesiophyceae</taxon>
        <taxon>Prymnesiales</taxon>
        <taxon>Chrysochromulinaceae</taxon>
        <taxon>Chrysochromulina</taxon>
    </lineage>
</organism>
<dbReference type="InterPro" id="IPR036188">
    <property type="entry name" value="FAD/NAD-bd_sf"/>
</dbReference>
<evidence type="ECO:0000313" key="1">
    <source>
        <dbReference type="EMBL" id="KOO34172.1"/>
    </source>
</evidence>
<name>A0A0M0K6E2_9EUKA</name>
<dbReference type="AlphaFoldDB" id="A0A0M0K6E2"/>
<comment type="caution">
    <text evidence="1">The sequence shown here is derived from an EMBL/GenBank/DDBJ whole genome shotgun (WGS) entry which is preliminary data.</text>
</comment>
<evidence type="ECO:0000313" key="2">
    <source>
        <dbReference type="Proteomes" id="UP000037460"/>
    </source>
</evidence>
<accession>A0A0M0K6E2</accession>
<dbReference type="Proteomes" id="UP000037460">
    <property type="component" value="Unassembled WGS sequence"/>
</dbReference>
<dbReference type="OrthoDB" id="20799at2759"/>
<keyword evidence="2" id="KW-1185">Reference proteome</keyword>
<proteinExistence type="predicted"/>